<dbReference type="EMBL" id="JAFNEN010000434">
    <property type="protein sequence ID" value="KAG8183045.1"/>
    <property type="molecule type" value="Genomic_DNA"/>
</dbReference>
<feature type="domain" description="LicD/FKTN/FKRP nucleotidyltransferase" evidence="5">
    <location>
        <begin position="278"/>
        <end position="314"/>
    </location>
</feature>
<dbReference type="GO" id="GO:0009100">
    <property type="term" value="P:glycoprotein metabolic process"/>
    <property type="evidence" value="ECO:0007669"/>
    <property type="project" value="UniProtKB-ARBA"/>
</dbReference>
<evidence type="ECO:0000259" key="5">
    <source>
        <dbReference type="Pfam" id="PF04991"/>
    </source>
</evidence>
<proteinExistence type="predicted"/>
<dbReference type="PANTHER" id="PTHR15407">
    <property type="entry name" value="FUKUTIN-RELATED"/>
    <property type="match status" value="1"/>
</dbReference>
<name>A0AAV6UF54_9ARAC</name>
<reference evidence="7 8" key="1">
    <citation type="journal article" date="2022" name="Nat. Ecol. Evol.">
        <title>A masculinizing supergene underlies an exaggerated male reproductive morph in a spider.</title>
        <authorList>
            <person name="Hendrickx F."/>
            <person name="De Corte Z."/>
            <person name="Sonet G."/>
            <person name="Van Belleghem S.M."/>
            <person name="Kostlbacher S."/>
            <person name="Vangestel C."/>
        </authorList>
    </citation>
    <scope>NUCLEOTIDE SEQUENCE [LARGE SCALE GENOMIC DNA]</scope>
    <source>
        <strain evidence="7">W744_W776</strain>
    </source>
</reference>
<evidence type="ECO:0000256" key="4">
    <source>
        <dbReference type="ARBA" id="ARBA00023136"/>
    </source>
</evidence>
<dbReference type="InterPro" id="IPR009644">
    <property type="entry name" value="FKTN/MNN4/W02B3.4-1"/>
</dbReference>
<dbReference type="AlphaFoldDB" id="A0AAV6UF54"/>
<organism evidence="7 8">
    <name type="scientific">Oedothorax gibbosus</name>
    <dbReference type="NCBI Taxonomy" id="931172"/>
    <lineage>
        <taxon>Eukaryota</taxon>
        <taxon>Metazoa</taxon>
        <taxon>Ecdysozoa</taxon>
        <taxon>Arthropoda</taxon>
        <taxon>Chelicerata</taxon>
        <taxon>Arachnida</taxon>
        <taxon>Araneae</taxon>
        <taxon>Araneomorphae</taxon>
        <taxon>Entelegynae</taxon>
        <taxon>Araneoidea</taxon>
        <taxon>Linyphiidae</taxon>
        <taxon>Erigoninae</taxon>
        <taxon>Oedothorax</taxon>
    </lineage>
</organism>
<dbReference type="Proteomes" id="UP000827092">
    <property type="component" value="Unassembled WGS sequence"/>
</dbReference>
<keyword evidence="4" id="KW-0472">Membrane</keyword>
<sequence>MQKCKLLSIACCFSVCVLAVQVLILKTLLQKEEKIEIGADISHEFISTVLSLSFKHNVPLFIIDPKFFRRIHKASESDEEKCYFLCSSEKMLHLATIGPVSSQLQKNAFIEAVEGDSYKVWQFSGPDPVLLQHGLNSPVPLHYLLSDKLIIIHISIFYERPSKFWWTGGYHFKSQDLRDFYIKGITDEDLHLITKPAAFEKVEIHSATINKVKVFVPVQQEVFLKYPSNTNFIECNYTQARKFHETYGRDESDSAEIFRSRALKLLTKATRLLDQLQVPFWLSSGTCLGFYRECGFISHSKDVDIGIWIKDYKPQIVAAFSTHDLPLTHSFGKVEDSLELSFIDGELKLDMFFFYEEDTYVWNGGTQARTGKKFKYMFPKFHLCWTEFLELKVRIPCETEDYIKANYGPKWFEPIKVWDWKASPPNVLPNGQWPVEEWPEVIQLLPLPEQT</sequence>
<keyword evidence="2" id="KW-0812">Transmembrane</keyword>
<dbReference type="InterPro" id="IPR045587">
    <property type="entry name" value="FKTN_N"/>
</dbReference>
<evidence type="ECO:0000313" key="8">
    <source>
        <dbReference type="Proteomes" id="UP000827092"/>
    </source>
</evidence>
<dbReference type="GO" id="GO:0016020">
    <property type="term" value="C:membrane"/>
    <property type="evidence" value="ECO:0007669"/>
    <property type="project" value="UniProtKB-SubCell"/>
</dbReference>
<dbReference type="Pfam" id="PF04991">
    <property type="entry name" value="LicD"/>
    <property type="match status" value="1"/>
</dbReference>
<dbReference type="InterPro" id="IPR007074">
    <property type="entry name" value="LicD/FKTN/FKRP_NTP_transf"/>
</dbReference>
<evidence type="ECO:0000256" key="2">
    <source>
        <dbReference type="ARBA" id="ARBA00022692"/>
    </source>
</evidence>
<dbReference type="PANTHER" id="PTHR15407:SF28">
    <property type="entry name" value="RIBITOL-5-PHOSPHATE TRANSFERASE FKTN"/>
    <property type="match status" value="1"/>
</dbReference>
<keyword evidence="3" id="KW-1133">Transmembrane helix</keyword>
<accession>A0AAV6UF54</accession>
<comment type="caution">
    <text evidence="7">The sequence shown here is derived from an EMBL/GenBank/DDBJ whole genome shotgun (WGS) entry which is preliminary data.</text>
</comment>
<protein>
    <recommendedName>
        <fullName evidence="9">Fukutin</fullName>
    </recommendedName>
</protein>
<dbReference type="Pfam" id="PF19737">
    <property type="entry name" value="FKTN_N"/>
    <property type="match status" value="1"/>
</dbReference>
<evidence type="ECO:0000313" key="7">
    <source>
        <dbReference type="EMBL" id="KAG8183045.1"/>
    </source>
</evidence>
<comment type="subcellular location">
    <subcellularLocation>
        <location evidence="1">Membrane</location>
        <topology evidence="1">Single-pass membrane protein</topology>
    </subcellularLocation>
</comment>
<keyword evidence="8" id="KW-1185">Reference proteome</keyword>
<gene>
    <name evidence="7" type="ORF">JTE90_018091</name>
</gene>
<feature type="domain" description="Ribitol-5-phosphate transferase FKTN N-terminal" evidence="6">
    <location>
        <begin position="30"/>
        <end position="262"/>
    </location>
</feature>
<evidence type="ECO:0000256" key="1">
    <source>
        <dbReference type="ARBA" id="ARBA00004167"/>
    </source>
</evidence>
<evidence type="ECO:0000259" key="6">
    <source>
        <dbReference type="Pfam" id="PF19737"/>
    </source>
</evidence>
<evidence type="ECO:0000256" key="3">
    <source>
        <dbReference type="ARBA" id="ARBA00022989"/>
    </source>
</evidence>
<evidence type="ECO:0008006" key="9">
    <source>
        <dbReference type="Google" id="ProtNLM"/>
    </source>
</evidence>